<dbReference type="OrthoDB" id="9803333at2"/>
<dbReference type="InterPro" id="IPR002347">
    <property type="entry name" value="SDR_fam"/>
</dbReference>
<dbReference type="PROSITE" id="PS00061">
    <property type="entry name" value="ADH_SHORT"/>
    <property type="match status" value="1"/>
</dbReference>
<comment type="similarity">
    <text evidence="1 3">Belongs to the short-chain dehydrogenases/reductases (SDR) family.</text>
</comment>
<dbReference type="InterPro" id="IPR036291">
    <property type="entry name" value="NAD(P)-bd_dom_sf"/>
</dbReference>
<dbReference type="RefSeq" id="WP_133881175.1">
    <property type="nucleotide sequence ID" value="NZ_MWIN01000001.1"/>
</dbReference>
<organism evidence="5 6">
    <name type="scientific">Panacagrimonas perspica</name>
    <dbReference type="NCBI Taxonomy" id="381431"/>
    <lineage>
        <taxon>Bacteria</taxon>
        <taxon>Pseudomonadati</taxon>
        <taxon>Pseudomonadota</taxon>
        <taxon>Gammaproteobacteria</taxon>
        <taxon>Nevskiales</taxon>
        <taxon>Nevskiaceae</taxon>
        <taxon>Panacagrimonas</taxon>
    </lineage>
</organism>
<dbReference type="FunFam" id="3.40.50.720:FF:000173">
    <property type="entry name" value="3-oxoacyl-[acyl-carrier protein] reductase"/>
    <property type="match status" value="1"/>
</dbReference>
<dbReference type="PANTHER" id="PTHR42879">
    <property type="entry name" value="3-OXOACYL-(ACYL-CARRIER-PROTEIN) REDUCTASE"/>
    <property type="match status" value="1"/>
</dbReference>
<dbReference type="PRINTS" id="PR00080">
    <property type="entry name" value="SDRFAMILY"/>
</dbReference>
<accession>A0A4S3KB40</accession>
<dbReference type="InterPro" id="IPR050259">
    <property type="entry name" value="SDR"/>
</dbReference>
<dbReference type="GO" id="GO:0032787">
    <property type="term" value="P:monocarboxylic acid metabolic process"/>
    <property type="evidence" value="ECO:0007669"/>
    <property type="project" value="UniProtKB-ARBA"/>
</dbReference>
<dbReference type="EMBL" id="SOBT01000008">
    <property type="protein sequence ID" value="TDU32692.1"/>
    <property type="molecule type" value="Genomic_DNA"/>
</dbReference>
<dbReference type="Pfam" id="PF00106">
    <property type="entry name" value="adh_short"/>
    <property type="match status" value="1"/>
</dbReference>
<evidence type="ECO:0000259" key="4">
    <source>
        <dbReference type="SMART" id="SM00822"/>
    </source>
</evidence>
<feature type="domain" description="Ketoreductase" evidence="4">
    <location>
        <begin position="7"/>
        <end position="187"/>
    </location>
</feature>
<keyword evidence="6" id="KW-1185">Reference proteome</keyword>
<proteinExistence type="inferred from homology"/>
<reference evidence="5 6" key="1">
    <citation type="submission" date="2019-03" db="EMBL/GenBank/DDBJ databases">
        <title>Genomic Encyclopedia of Type Strains, Phase IV (KMG-IV): sequencing the most valuable type-strain genomes for metagenomic binning, comparative biology and taxonomic classification.</title>
        <authorList>
            <person name="Goeker M."/>
        </authorList>
    </citation>
    <scope>NUCLEOTIDE SEQUENCE [LARGE SCALE GENOMIC DNA]</scope>
    <source>
        <strain evidence="5 6">DSM 26377</strain>
    </source>
</reference>
<evidence type="ECO:0000256" key="1">
    <source>
        <dbReference type="ARBA" id="ARBA00006484"/>
    </source>
</evidence>
<dbReference type="PRINTS" id="PR00081">
    <property type="entry name" value="GDHRDH"/>
</dbReference>
<evidence type="ECO:0000256" key="3">
    <source>
        <dbReference type="RuleBase" id="RU000363"/>
    </source>
</evidence>
<evidence type="ECO:0000313" key="5">
    <source>
        <dbReference type="EMBL" id="TDU32692.1"/>
    </source>
</evidence>
<sequence>MNNLSGKTALITGGSRGIGRDAAVALAREGVSVAITYRGQREAAETVRAEVEALGQRCVVLQLDVRDGAAIKNVVVEAERALGAIDILVNNAGIAVPRDLDSLTEQDWHDAISTNLTSAFLVIQAALPGMRQRGWGRIINLSSVAAQIGGVVGPHYAASKAGLHGLTHGYARFLAGKGVTVNAIAPALIDTDMVKGLPSGAMGLIPVGRYGTVGETSDIVVMLARNGYITGQTINVNGGLYMS</sequence>
<dbReference type="InterPro" id="IPR020904">
    <property type="entry name" value="Sc_DH/Rdtase_CS"/>
</dbReference>
<dbReference type="SMART" id="SM00822">
    <property type="entry name" value="PKS_KR"/>
    <property type="match status" value="1"/>
</dbReference>
<dbReference type="GO" id="GO:0016491">
    <property type="term" value="F:oxidoreductase activity"/>
    <property type="evidence" value="ECO:0007669"/>
    <property type="project" value="UniProtKB-KW"/>
</dbReference>
<comment type="caution">
    <text evidence="5">The sequence shown here is derived from an EMBL/GenBank/DDBJ whole genome shotgun (WGS) entry which is preliminary data.</text>
</comment>
<evidence type="ECO:0000256" key="2">
    <source>
        <dbReference type="ARBA" id="ARBA00023002"/>
    </source>
</evidence>
<dbReference type="SUPFAM" id="SSF51735">
    <property type="entry name" value="NAD(P)-binding Rossmann-fold domains"/>
    <property type="match status" value="1"/>
</dbReference>
<name>A0A4S3KB40_9GAMM</name>
<evidence type="ECO:0000313" key="6">
    <source>
        <dbReference type="Proteomes" id="UP000295341"/>
    </source>
</evidence>
<dbReference type="PANTHER" id="PTHR42879:SF2">
    <property type="entry name" value="3-OXOACYL-[ACYL-CARRIER-PROTEIN] REDUCTASE FABG"/>
    <property type="match status" value="1"/>
</dbReference>
<keyword evidence="2" id="KW-0560">Oxidoreductase</keyword>
<dbReference type="Gene3D" id="3.40.50.720">
    <property type="entry name" value="NAD(P)-binding Rossmann-like Domain"/>
    <property type="match status" value="1"/>
</dbReference>
<dbReference type="InterPro" id="IPR057326">
    <property type="entry name" value="KR_dom"/>
</dbReference>
<gene>
    <name evidence="5" type="ORF">DFR24_2092</name>
</gene>
<protein>
    <submittedName>
        <fullName evidence="5">3-oxoacyl-[acyl-carrier protein] reductase</fullName>
    </submittedName>
</protein>
<dbReference type="Proteomes" id="UP000295341">
    <property type="component" value="Unassembled WGS sequence"/>
</dbReference>
<dbReference type="AlphaFoldDB" id="A0A4S3KB40"/>